<protein>
    <recommendedName>
        <fullName evidence="1">Pyridine nucleotide-disulphide oxidoreductase dimerisation domain-containing protein</fullName>
    </recommendedName>
</protein>
<dbReference type="Proteomes" id="UP000465304">
    <property type="component" value="Unassembled WGS sequence"/>
</dbReference>
<dbReference type="AlphaFoldDB" id="A0A7I9ZTX4"/>
<sequence length="83" mass="9122">METTRRQIVGAHVLGEYSAEVIQMVATCMAAGMRIEDVAELQFAFPTFTEGVNQAAQMVVNQLGVRPMPRLWSSLEATPPVLE</sequence>
<gene>
    <name evidence="2" type="ORF">MHIP_49750</name>
</gene>
<organism evidence="2 3">
    <name type="scientific">Mycolicibacterium hippocampi</name>
    <dbReference type="NCBI Taxonomy" id="659824"/>
    <lineage>
        <taxon>Bacteria</taxon>
        <taxon>Bacillati</taxon>
        <taxon>Actinomycetota</taxon>
        <taxon>Actinomycetes</taxon>
        <taxon>Mycobacteriales</taxon>
        <taxon>Mycobacteriaceae</taxon>
        <taxon>Mycolicibacterium</taxon>
    </lineage>
</organism>
<accession>A0A7I9ZTX4</accession>
<feature type="domain" description="Pyridine nucleotide-disulphide oxidoreductase dimerisation" evidence="1">
    <location>
        <begin position="3"/>
        <end position="55"/>
    </location>
</feature>
<dbReference type="Gene3D" id="3.30.390.30">
    <property type="match status" value="1"/>
</dbReference>
<dbReference type="InterPro" id="IPR016156">
    <property type="entry name" value="FAD/NAD-linked_Rdtase_dimer_sf"/>
</dbReference>
<name>A0A7I9ZTX4_9MYCO</name>
<keyword evidence="3" id="KW-1185">Reference proteome</keyword>
<dbReference type="InterPro" id="IPR004099">
    <property type="entry name" value="Pyr_nucl-diS_OxRdtase_dimer"/>
</dbReference>
<dbReference type="Pfam" id="PF02852">
    <property type="entry name" value="Pyr_redox_dim"/>
    <property type="match status" value="1"/>
</dbReference>
<dbReference type="RefSeq" id="WP_163893505.1">
    <property type="nucleotide sequence ID" value="NZ_BLLB01000002.1"/>
</dbReference>
<evidence type="ECO:0000259" key="1">
    <source>
        <dbReference type="Pfam" id="PF02852"/>
    </source>
</evidence>
<evidence type="ECO:0000313" key="2">
    <source>
        <dbReference type="EMBL" id="GFH04492.1"/>
    </source>
</evidence>
<dbReference type="PRINTS" id="PR00411">
    <property type="entry name" value="PNDRDTASEI"/>
</dbReference>
<reference evidence="2 3" key="1">
    <citation type="journal article" date="2019" name="Emerg. Microbes Infect.">
        <title>Comprehensive subspecies identification of 175 nontuberculous mycobacteria species based on 7547 genomic profiles.</title>
        <authorList>
            <person name="Matsumoto Y."/>
            <person name="Kinjo T."/>
            <person name="Motooka D."/>
            <person name="Nabeya D."/>
            <person name="Jung N."/>
            <person name="Uechi K."/>
            <person name="Horii T."/>
            <person name="Iida T."/>
            <person name="Fujita J."/>
            <person name="Nakamura S."/>
        </authorList>
    </citation>
    <scope>NUCLEOTIDE SEQUENCE [LARGE SCALE GENOMIC DNA]</scope>
    <source>
        <strain evidence="2 3">JCM 30996</strain>
    </source>
</reference>
<proteinExistence type="predicted"/>
<dbReference type="EMBL" id="BLLB01000002">
    <property type="protein sequence ID" value="GFH04492.1"/>
    <property type="molecule type" value="Genomic_DNA"/>
</dbReference>
<comment type="caution">
    <text evidence="2">The sequence shown here is derived from an EMBL/GenBank/DDBJ whole genome shotgun (WGS) entry which is preliminary data.</text>
</comment>
<dbReference type="SUPFAM" id="SSF55424">
    <property type="entry name" value="FAD/NAD-linked reductases, dimerisation (C-terminal) domain"/>
    <property type="match status" value="1"/>
</dbReference>
<evidence type="ECO:0000313" key="3">
    <source>
        <dbReference type="Proteomes" id="UP000465304"/>
    </source>
</evidence>